<keyword evidence="1" id="KW-0812">Transmembrane</keyword>
<feature type="transmembrane region" description="Helical" evidence="1">
    <location>
        <begin position="58"/>
        <end position="77"/>
    </location>
</feature>
<keyword evidence="1" id="KW-0472">Membrane</keyword>
<dbReference type="AlphaFoldDB" id="A0A5T0DPR9"/>
<evidence type="ECO:0000256" key="1">
    <source>
        <dbReference type="SAM" id="Phobius"/>
    </source>
</evidence>
<accession>A0A5T0DPR9</accession>
<feature type="transmembrane region" description="Helical" evidence="1">
    <location>
        <begin position="21"/>
        <end position="38"/>
    </location>
</feature>
<proteinExistence type="predicted"/>
<name>A0A5T0DPR9_CAMCO</name>
<evidence type="ECO:0000313" key="3">
    <source>
        <dbReference type="EMBL" id="EAJ7668044.1"/>
    </source>
</evidence>
<reference evidence="2" key="1">
    <citation type="submission" date="2018-05" db="EMBL/GenBank/DDBJ databases">
        <authorList>
            <consortium name="PulseNet: The National Subtyping Network for Foodborne Disease Surveillance"/>
            <person name="Tarr C.L."/>
            <person name="Trees E."/>
            <person name="Katz L.S."/>
            <person name="Carleton-Romer H.A."/>
            <person name="Stroika S."/>
            <person name="Kucerova Z."/>
            <person name="Roache K.F."/>
            <person name="Sabol A.L."/>
            <person name="Besser J."/>
            <person name="Gerner-Smidt P."/>
        </authorList>
    </citation>
    <scope>NUCLEOTIDE SEQUENCE</scope>
    <source>
        <strain evidence="2">2015D-0222</strain>
    </source>
</reference>
<comment type="caution">
    <text evidence="2">The sequence shown here is derived from an EMBL/GenBank/DDBJ whole genome shotgun (WGS) entry which is preliminary data.</text>
</comment>
<dbReference type="EMBL" id="AACANT010000017">
    <property type="protein sequence ID" value="EAJ7667965.1"/>
    <property type="molecule type" value="Genomic_DNA"/>
</dbReference>
<organism evidence="2">
    <name type="scientific">Campylobacter coli</name>
    <dbReference type="NCBI Taxonomy" id="195"/>
    <lineage>
        <taxon>Bacteria</taxon>
        <taxon>Pseudomonadati</taxon>
        <taxon>Campylobacterota</taxon>
        <taxon>Epsilonproteobacteria</taxon>
        <taxon>Campylobacterales</taxon>
        <taxon>Campylobacteraceae</taxon>
        <taxon>Campylobacter</taxon>
    </lineage>
</organism>
<dbReference type="EMBL" id="AACANT010000025">
    <property type="protein sequence ID" value="EAJ7668044.1"/>
    <property type="molecule type" value="Genomic_DNA"/>
</dbReference>
<gene>
    <name evidence="2" type="ORF">A9459_08975</name>
    <name evidence="3" type="ORF">A9459_09390</name>
</gene>
<evidence type="ECO:0000313" key="2">
    <source>
        <dbReference type="EMBL" id="EAJ7667965.1"/>
    </source>
</evidence>
<keyword evidence="1" id="KW-1133">Transmembrane helix</keyword>
<sequence length="79" mass="9231">MERTRGNNMNWRSHVKEKIHLFISILTIFIVLLIGISVIQQVQLQSVKKESELLEEQIFLICHFISPVSSSICFPYLRS</sequence>
<protein>
    <submittedName>
        <fullName evidence="2">Uncharacterized protein</fullName>
    </submittedName>
</protein>